<dbReference type="Gene3D" id="2.30.30.90">
    <property type="match status" value="1"/>
</dbReference>
<dbReference type="InterPro" id="IPR053184">
    <property type="entry name" value="FeoA-like"/>
</dbReference>
<evidence type="ECO:0000313" key="4">
    <source>
        <dbReference type="EMBL" id="NVH57586.1"/>
    </source>
</evidence>
<reference evidence="5 6" key="1">
    <citation type="journal article" date="2020" name="Cell Host Microbe">
        <title>Functional and Genomic Variation between Human-Derived Isolates of Lachnospiraceae Reveals Inter- and Intra-Species Diversity.</title>
        <authorList>
            <person name="Sorbara M.T."/>
            <person name="Littmann E.R."/>
            <person name="Fontana E."/>
            <person name="Moody T.U."/>
            <person name="Kohout C.E."/>
            <person name="Gjonbalaj M."/>
            <person name="Eaton V."/>
            <person name="Seok R."/>
            <person name="Leiner I.M."/>
            <person name="Pamer E.G."/>
        </authorList>
    </citation>
    <scope>NUCLEOTIDE SEQUENCE [LARGE SCALE GENOMIC DNA]</scope>
    <source>
        <strain evidence="4 5">MSK.17.11</strain>
        <strain evidence="3 6">MSK.17.38</strain>
    </source>
</reference>
<dbReference type="SUPFAM" id="SSF50037">
    <property type="entry name" value="C-terminal domain of transcriptional repressors"/>
    <property type="match status" value="1"/>
</dbReference>
<dbReference type="AlphaFoldDB" id="A0A850HGQ5"/>
<dbReference type="PANTHER" id="PTHR43151:SF1">
    <property type="entry name" value="SSR2333 PROTEIN"/>
    <property type="match status" value="1"/>
</dbReference>
<sequence length="76" mass="8579">MTLKQGKNHHTYQVQSINIELELERRLEALGLTEGSQITILNNDKKGSLTAKFRGTRFALGKRIADHIEVTEVTES</sequence>
<comment type="caution">
    <text evidence="4">The sequence shown here is derived from an EMBL/GenBank/DDBJ whole genome shotgun (WGS) entry which is preliminary data.</text>
</comment>
<dbReference type="GO" id="GO:0046914">
    <property type="term" value="F:transition metal ion binding"/>
    <property type="evidence" value="ECO:0007669"/>
    <property type="project" value="InterPro"/>
</dbReference>
<dbReference type="InterPro" id="IPR008988">
    <property type="entry name" value="Transcriptional_repressor_C"/>
</dbReference>
<dbReference type="InterPro" id="IPR038157">
    <property type="entry name" value="FeoA_core_dom"/>
</dbReference>
<feature type="domain" description="Ferrous iron transporter FeoA-like" evidence="2">
    <location>
        <begin position="1"/>
        <end position="72"/>
    </location>
</feature>
<name>A0A850HGQ5_9FIRM</name>
<keyword evidence="5" id="KW-1185">Reference proteome</keyword>
<evidence type="ECO:0000313" key="3">
    <source>
        <dbReference type="EMBL" id="NSK13285.1"/>
    </source>
</evidence>
<protein>
    <submittedName>
        <fullName evidence="4">Ferrous iron transport protein A</fullName>
    </submittedName>
</protein>
<accession>A0A850HGQ5</accession>
<organism evidence="4 5">
    <name type="scientific">Dorea phocaeensis</name>
    <dbReference type="NCBI Taxonomy" id="2040291"/>
    <lineage>
        <taxon>Bacteria</taxon>
        <taxon>Bacillati</taxon>
        <taxon>Bacillota</taxon>
        <taxon>Clostridia</taxon>
        <taxon>Lachnospirales</taxon>
        <taxon>Lachnospiraceae</taxon>
        <taxon>Dorea</taxon>
    </lineage>
</organism>
<dbReference type="Pfam" id="PF04023">
    <property type="entry name" value="FeoA"/>
    <property type="match status" value="1"/>
</dbReference>
<evidence type="ECO:0000259" key="2">
    <source>
        <dbReference type="SMART" id="SM00899"/>
    </source>
</evidence>
<evidence type="ECO:0000256" key="1">
    <source>
        <dbReference type="ARBA" id="ARBA00023004"/>
    </source>
</evidence>
<dbReference type="RefSeq" id="WP_101694726.1">
    <property type="nucleotide sequence ID" value="NZ_JAAITX010000001.1"/>
</dbReference>
<evidence type="ECO:0000313" key="6">
    <source>
        <dbReference type="Proteomes" id="UP000701680"/>
    </source>
</evidence>
<evidence type="ECO:0000313" key="5">
    <source>
        <dbReference type="Proteomes" id="UP000528555"/>
    </source>
</evidence>
<proteinExistence type="predicted"/>
<dbReference type="OrthoDB" id="9811076at2"/>
<dbReference type="InterPro" id="IPR007167">
    <property type="entry name" value="Fe-transptr_FeoA-like"/>
</dbReference>
<dbReference type="Proteomes" id="UP000701680">
    <property type="component" value="Unassembled WGS sequence"/>
</dbReference>
<gene>
    <name evidence="4" type="ORF">G5A66_02745</name>
    <name evidence="3" type="ORF">G5A75_00065</name>
</gene>
<keyword evidence="1" id="KW-0408">Iron</keyword>
<dbReference type="Proteomes" id="UP000528555">
    <property type="component" value="Unassembled WGS sequence"/>
</dbReference>
<dbReference type="EMBL" id="JAAITX010000001">
    <property type="protein sequence ID" value="NVH57586.1"/>
    <property type="molecule type" value="Genomic_DNA"/>
</dbReference>
<dbReference type="SMART" id="SM00899">
    <property type="entry name" value="FeoA"/>
    <property type="match status" value="1"/>
</dbReference>
<dbReference type="PANTHER" id="PTHR43151">
    <property type="entry name" value="FEOA FAMILY PROTEIN"/>
    <property type="match status" value="1"/>
</dbReference>
<dbReference type="EMBL" id="JAAIUO010000001">
    <property type="protein sequence ID" value="NSK13285.1"/>
    <property type="molecule type" value="Genomic_DNA"/>
</dbReference>
<reference evidence="4" key="2">
    <citation type="submission" date="2020-02" db="EMBL/GenBank/DDBJ databases">
        <authorList>
            <person name="Littmann E."/>
            <person name="Sorbara M."/>
        </authorList>
    </citation>
    <scope>NUCLEOTIDE SEQUENCE</scope>
    <source>
        <strain evidence="4">MSK.17.11</strain>
        <strain evidence="3">MSK.17.38</strain>
    </source>
</reference>